<comment type="similarity">
    <text evidence="1 8">Belongs to the claudin family.</text>
</comment>
<dbReference type="PROSITE" id="PS01346">
    <property type="entry name" value="CLAUDIN"/>
    <property type="match status" value="1"/>
</dbReference>
<keyword evidence="7 8" id="KW-0472">Membrane</keyword>
<evidence type="ECO:0000256" key="8">
    <source>
        <dbReference type="RuleBase" id="RU060637"/>
    </source>
</evidence>
<dbReference type="Bgee" id="108707424">
    <property type="expression patterns" value="Expressed in zone of skin and 1 other cell type or tissue"/>
</dbReference>
<comment type="function">
    <text evidence="8">Claudins function as major constituents of the tight junction complexes that regulate the permeability of epithelia.</text>
</comment>
<dbReference type="GeneID" id="108707424"/>
<dbReference type="PANTHER" id="PTHR12002">
    <property type="entry name" value="CLAUDIN"/>
    <property type="match status" value="1"/>
</dbReference>
<keyword evidence="2 8" id="KW-0796">Tight junction</keyword>
<evidence type="ECO:0000256" key="4">
    <source>
        <dbReference type="ARBA" id="ARBA00022692"/>
    </source>
</evidence>
<feature type="transmembrane region" description="Helical" evidence="8">
    <location>
        <begin position="89"/>
        <end position="111"/>
    </location>
</feature>
<dbReference type="InterPro" id="IPR006187">
    <property type="entry name" value="Claudin"/>
</dbReference>
<evidence type="ECO:0000313" key="9">
    <source>
        <dbReference type="Proteomes" id="UP000186698"/>
    </source>
</evidence>
<dbReference type="GO" id="GO:0005198">
    <property type="term" value="F:structural molecule activity"/>
    <property type="evidence" value="ECO:0007669"/>
    <property type="project" value="InterPro"/>
</dbReference>
<sequence>MAHLVVQIIGFLCGCIGMILAWVITFMPQWRVSVILENDGSQNFRLDGQWISRFDGLWSTCVNQVQNAQQCKSYDSVISVSTDIKAGRVLMSFAVILSFLACLFSFIGLVLTRFQNKYGKHCLILTSGILYIISIVLMVIPVIWVTANIVCQACEPYCKGGFRIELGEALFLAWPAIGFLLVGGIMLCWACPSRHQQETCIYSTPQDHGVACRVRPTDRELSDCYNKIEYI</sequence>
<dbReference type="AGR" id="Xenbase:XB-GENE-22166261"/>
<evidence type="ECO:0000313" key="10">
    <source>
        <dbReference type="RefSeq" id="XP_018100924.1"/>
    </source>
</evidence>
<evidence type="ECO:0000256" key="6">
    <source>
        <dbReference type="ARBA" id="ARBA00022989"/>
    </source>
</evidence>
<keyword evidence="9" id="KW-1185">Reference proteome</keyword>
<feature type="transmembrane region" description="Helical" evidence="8">
    <location>
        <begin position="5"/>
        <end position="24"/>
    </location>
</feature>
<evidence type="ECO:0000256" key="2">
    <source>
        <dbReference type="ARBA" id="ARBA00022427"/>
    </source>
</evidence>
<dbReference type="CTD" id="108707424"/>
<name>A0A1L8HCQ0_XENLA</name>
<dbReference type="Pfam" id="PF00822">
    <property type="entry name" value="PMP22_Claudin"/>
    <property type="match status" value="1"/>
</dbReference>
<dbReference type="PaxDb" id="8355-A0A1L8HCQ0"/>
<feature type="transmembrane region" description="Helical" evidence="8">
    <location>
        <begin position="169"/>
        <end position="189"/>
    </location>
</feature>
<accession>A0A1L8HCQ0</accession>
<dbReference type="Gene3D" id="1.20.140.150">
    <property type="match status" value="1"/>
</dbReference>
<dbReference type="GO" id="GO:0005923">
    <property type="term" value="C:bicellular tight junction"/>
    <property type="evidence" value="ECO:0000318"/>
    <property type="project" value="GO_Central"/>
</dbReference>
<organism evidence="9 10">
    <name type="scientific">Xenopus laevis</name>
    <name type="common">African clawed frog</name>
    <dbReference type="NCBI Taxonomy" id="8355"/>
    <lineage>
        <taxon>Eukaryota</taxon>
        <taxon>Metazoa</taxon>
        <taxon>Chordata</taxon>
        <taxon>Craniata</taxon>
        <taxon>Vertebrata</taxon>
        <taxon>Euteleostomi</taxon>
        <taxon>Amphibia</taxon>
        <taxon>Batrachia</taxon>
        <taxon>Anura</taxon>
        <taxon>Pipoidea</taxon>
        <taxon>Pipidae</taxon>
        <taxon>Xenopodinae</taxon>
        <taxon>Xenopus</taxon>
        <taxon>Xenopus</taxon>
    </lineage>
</organism>
<dbReference type="InterPro" id="IPR017974">
    <property type="entry name" value="Claudin_CS"/>
</dbReference>
<dbReference type="GO" id="GO:0007155">
    <property type="term" value="P:cell adhesion"/>
    <property type="evidence" value="ECO:0000318"/>
    <property type="project" value="GO_Central"/>
</dbReference>
<keyword evidence="3 8" id="KW-1003">Cell membrane</keyword>
<evidence type="ECO:0000256" key="1">
    <source>
        <dbReference type="ARBA" id="ARBA00008295"/>
    </source>
</evidence>
<comment type="subcellular location">
    <subcellularLocation>
        <location evidence="8">Cell junction</location>
        <location evidence="8">Tight junction</location>
    </subcellularLocation>
    <subcellularLocation>
        <location evidence="8">Cell membrane</location>
        <topology evidence="8">Multi-pass membrane protein</topology>
    </subcellularLocation>
</comment>
<keyword evidence="5 8" id="KW-0965">Cell junction</keyword>
<reference evidence="10" key="1">
    <citation type="submission" date="2025-08" db="UniProtKB">
        <authorList>
            <consortium name="RefSeq"/>
        </authorList>
    </citation>
    <scope>IDENTIFICATION</scope>
    <source>
        <strain evidence="10">J_2021</strain>
        <tissue evidence="10">Erythrocytes</tissue>
    </source>
</reference>
<evidence type="ECO:0000313" key="11">
    <source>
        <dbReference type="Xenbase" id="XB-GENE-22166261"/>
    </source>
</evidence>
<dbReference type="STRING" id="8355.A0A1L8HCQ0"/>
<evidence type="ECO:0000256" key="7">
    <source>
        <dbReference type="ARBA" id="ARBA00023136"/>
    </source>
</evidence>
<dbReference type="RefSeq" id="XP_018100924.1">
    <property type="nucleotide sequence ID" value="XM_018245435.1"/>
</dbReference>
<evidence type="ECO:0000256" key="3">
    <source>
        <dbReference type="ARBA" id="ARBA00022475"/>
    </source>
</evidence>
<dbReference type="GO" id="GO:0005886">
    <property type="term" value="C:plasma membrane"/>
    <property type="evidence" value="ECO:0000318"/>
    <property type="project" value="GO_Central"/>
</dbReference>
<dbReference type="KEGG" id="xla:108707424"/>
<dbReference type="Xenbase" id="XB-GENE-22166261">
    <property type="gene designation" value="cldn17.3.L"/>
</dbReference>
<keyword evidence="4 8" id="KW-0812">Transmembrane</keyword>
<evidence type="ECO:0000256" key="5">
    <source>
        <dbReference type="ARBA" id="ARBA00022949"/>
    </source>
</evidence>
<dbReference type="GO" id="GO:0070830">
    <property type="term" value="P:bicellular tight junction assembly"/>
    <property type="evidence" value="ECO:0000318"/>
    <property type="project" value="GO_Central"/>
</dbReference>
<proteinExistence type="inferred from homology"/>
<dbReference type="PRINTS" id="PR01077">
    <property type="entry name" value="CLAUDIN"/>
</dbReference>
<feature type="transmembrane region" description="Helical" evidence="8">
    <location>
        <begin position="123"/>
        <end position="149"/>
    </location>
</feature>
<dbReference type="Proteomes" id="UP000186698">
    <property type="component" value="Chromosome 2L"/>
</dbReference>
<gene>
    <name evidence="10 11" type="primary">cldn17.3.L</name>
</gene>
<dbReference type="InterPro" id="IPR004031">
    <property type="entry name" value="PMP22/EMP/MP20/Claudin"/>
</dbReference>
<protein>
    <recommendedName>
        <fullName evidence="8">Claudin</fullName>
    </recommendedName>
</protein>
<dbReference type="OrthoDB" id="9882724at2759"/>
<dbReference type="AlphaFoldDB" id="A0A1L8HCQ0"/>
<keyword evidence="6 8" id="KW-1133">Transmembrane helix</keyword>